<dbReference type="AlphaFoldDB" id="A0A4Y2BKY0"/>
<organism evidence="1 2">
    <name type="scientific">Araneus ventricosus</name>
    <name type="common">Orbweaver spider</name>
    <name type="synonym">Epeira ventricosa</name>
    <dbReference type="NCBI Taxonomy" id="182803"/>
    <lineage>
        <taxon>Eukaryota</taxon>
        <taxon>Metazoa</taxon>
        <taxon>Ecdysozoa</taxon>
        <taxon>Arthropoda</taxon>
        <taxon>Chelicerata</taxon>
        <taxon>Arachnida</taxon>
        <taxon>Araneae</taxon>
        <taxon>Araneomorphae</taxon>
        <taxon>Entelegynae</taxon>
        <taxon>Araneoidea</taxon>
        <taxon>Araneidae</taxon>
        <taxon>Araneus</taxon>
    </lineage>
</organism>
<dbReference type="Proteomes" id="UP000499080">
    <property type="component" value="Unassembled WGS sequence"/>
</dbReference>
<protein>
    <submittedName>
        <fullName evidence="1">Uncharacterized protein</fullName>
    </submittedName>
</protein>
<evidence type="ECO:0000313" key="1">
    <source>
        <dbReference type="EMBL" id="GBL92912.1"/>
    </source>
</evidence>
<proteinExistence type="predicted"/>
<keyword evidence="2" id="KW-1185">Reference proteome</keyword>
<sequence>MPTVGSHLFASVLEAFGTYDVDHKGTNCAVVINFECLPHGLQFIVALRQCFSIKFHANSSNRQGVVLAPSSVVCCGVMLCLDSNSLFLGIVIFRLCNYG</sequence>
<comment type="caution">
    <text evidence="1">The sequence shown here is derived from an EMBL/GenBank/DDBJ whole genome shotgun (WGS) entry which is preliminary data.</text>
</comment>
<dbReference type="EMBL" id="BGPR01000090">
    <property type="protein sequence ID" value="GBL92912.1"/>
    <property type="molecule type" value="Genomic_DNA"/>
</dbReference>
<accession>A0A4Y2BKY0</accession>
<reference evidence="1 2" key="1">
    <citation type="journal article" date="2019" name="Sci. Rep.">
        <title>Orb-weaving spider Araneus ventricosus genome elucidates the spidroin gene catalogue.</title>
        <authorList>
            <person name="Kono N."/>
            <person name="Nakamura H."/>
            <person name="Ohtoshi R."/>
            <person name="Moran D.A.P."/>
            <person name="Shinohara A."/>
            <person name="Yoshida Y."/>
            <person name="Fujiwara M."/>
            <person name="Mori M."/>
            <person name="Tomita M."/>
            <person name="Arakawa K."/>
        </authorList>
    </citation>
    <scope>NUCLEOTIDE SEQUENCE [LARGE SCALE GENOMIC DNA]</scope>
</reference>
<evidence type="ECO:0000313" key="2">
    <source>
        <dbReference type="Proteomes" id="UP000499080"/>
    </source>
</evidence>
<name>A0A4Y2BKY0_ARAVE</name>
<gene>
    <name evidence="1" type="ORF">AVEN_54570_1</name>
</gene>